<evidence type="ECO:0000313" key="7">
    <source>
        <dbReference type="WBParaSite" id="MBELARI_LOCUS6048"/>
    </source>
</evidence>
<protein>
    <recommendedName>
        <fullName evidence="5">GSKIP domain-containing protein</fullName>
    </recommendedName>
</protein>
<dbReference type="Gene3D" id="3.30.30.30">
    <property type="match status" value="1"/>
</dbReference>
<dbReference type="Gene3D" id="3.30.420.40">
    <property type="match status" value="2"/>
</dbReference>
<evidence type="ECO:0000256" key="4">
    <source>
        <dbReference type="SAM" id="MobiDB-lite"/>
    </source>
</evidence>
<evidence type="ECO:0000256" key="1">
    <source>
        <dbReference type="ARBA" id="ARBA00007381"/>
    </source>
</evidence>
<dbReference type="Pfam" id="PF05303">
    <property type="entry name" value="GSKIP_dom"/>
    <property type="match status" value="1"/>
</dbReference>
<dbReference type="SUPFAM" id="SSF53067">
    <property type="entry name" value="Actin-like ATPase domain"/>
    <property type="match status" value="2"/>
</dbReference>
<dbReference type="InterPro" id="IPR029048">
    <property type="entry name" value="HSP70_C_sf"/>
</dbReference>
<sequence>MIDSIGSGASNSTTSNNANNEVILAAFEAKRRAETCPACDPELSTLEIEAAAAVREVSFAVQNISVSEILPRTTELMFLNLTTKEGSSYCIELTIKGWRIASNRNDCMNGMRWLAVLLLASMADGVSTAKLQGGFAAMSIDFGSKFLKIGLVKPGVPMEIVLNKESRRKTPALIHIKDGERVFGDPAMQITSRHPTSVYGNLLDLVAKPIDHPIVKQYLENYPHLSLIPTNRSTVALPFGEEAYAIETVLAMILSNAREAAEAFAEQTIKDVVISVPAFFNQAERLAILNAAKIAKLNLLQLINDGTAAALSYGVFRRKELSEKQQRLLIYDMGASKTITTLVEYKIAKDKKGYKEPHLTVLGIGYDRTLGGELITLRLQKLLVEKFRHNYKTEKDIATNHKAMAKMYKEAERVKQVLSANLDHFAQIESVHEDIDMRLRVTREELNGLIVDLDERILAPIDGALEMAGLTMDQVDQIVLMGAGTRIPKVQDLMQTRIGSKEIGRFLNTDESIALGGLYQAAFLSKGFKVKTFYVEELQIYPVQVHFISKHKDEYTQKVAEKDIKKSIFPYKSLYPTARKVMTFTSYQDDFAIGLHYGDLSHFSADQKNLFGSTHFNDIKIGGLKKALDDKLNPEENEFKGVKVGFSLDYSGLVRIDGAEAIIEKKPKGVVESLTNTISGFFSGEGKKDEGDTTEEKVEDPTGESAGTNQDQSTDEKVAETTEKPDKKEDEKPTEKGKTEEKSTNKTETAKEIPTTTKVKLSVTRDHKDIKPVSVDEVNSSIRLLERFEKEEVLRAERHSAENELEAFAFEASTLIDEEKFILHSNEVERQKLQAEVTRVRAWLEDDTQPSTPTKDFKDNYKKIKEIVEPINKRISETQNRPPALEELEKLINTTIQLVTLTKTSPKRPLTKIDKLVTWLTSNKKQQANLPINEDSVLKTEDIKSKTSALQRAFAQHFQKLTRLTEDVVKAKKKAEREAKKKAAEEKKETTESKAEPPSEEPKETQDGKVEEEKTEL</sequence>
<dbReference type="GO" id="GO:0034663">
    <property type="term" value="C:endoplasmic reticulum chaperone complex"/>
    <property type="evidence" value="ECO:0007669"/>
    <property type="project" value="TreeGrafter"/>
</dbReference>
<accession>A0AAF3FGN8</accession>
<dbReference type="AlphaFoldDB" id="A0AAF3FGN8"/>
<reference evidence="7" key="1">
    <citation type="submission" date="2024-02" db="UniProtKB">
        <authorList>
            <consortium name="WormBaseParasite"/>
        </authorList>
    </citation>
    <scope>IDENTIFICATION</scope>
</reference>
<dbReference type="Gene3D" id="3.90.640.10">
    <property type="entry name" value="Actin, Chain A, domain 4"/>
    <property type="match status" value="1"/>
</dbReference>
<dbReference type="Pfam" id="PF00012">
    <property type="entry name" value="HSP70"/>
    <property type="match status" value="1"/>
</dbReference>
<feature type="compositionally biased region" description="Basic and acidic residues" evidence="4">
    <location>
        <begin position="685"/>
        <end position="700"/>
    </location>
</feature>
<evidence type="ECO:0000259" key="5">
    <source>
        <dbReference type="Pfam" id="PF05303"/>
    </source>
</evidence>
<feature type="compositionally biased region" description="Basic and acidic residues" evidence="4">
    <location>
        <begin position="714"/>
        <end position="751"/>
    </location>
</feature>
<dbReference type="Proteomes" id="UP000887575">
    <property type="component" value="Unassembled WGS sequence"/>
</dbReference>
<keyword evidence="2" id="KW-0547">Nucleotide-binding</keyword>
<dbReference type="InterPro" id="IPR043129">
    <property type="entry name" value="ATPase_NBD"/>
</dbReference>
<feature type="domain" description="GSKIP" evidence="5">
    <location>
        <begin position="47"/>
        <end position="108"/>
    </location>
</feature>
<dbReference type="Gene3D" id="1.20.1270.10">
    <property type="match status" value="1"/>
</dbReference>
<feature type="region of interest" description="Disordered" evidence="4">
    <location>
        <begin position="681"/>
        <end position="758"/>
    </location>
</feature>
<dbReference type="PANTHER" id="PTHR45639:SF9">
    <property type="entry name" value="HYPOXIA UP-REGULATED PROTEIN 1"/>
    <property type="match status" value="1"/>
</dbReference>
<dbReference type="SUPFAM" id="SSF103107">
    <property type="entry name" value="Hypothetical protein c14orf129, hspc210"/>
    <property type="match status" value="1"/>
</dbReference>
<proteinExistence type="inferred from homology"/>
<dbReference type="InterPro" id="IPR023231">
    <property type="entry name" value="GSKIP_dom_sf"/>
</dbReference>
<evidence type="ECO:0000256" key="2">
    <source>
        <dbReference type="ARBA" id="ARBA00022741"/>
    </source>
</evidence>
<dbReference type="WBParaSite" id="MBELARI_LOCUS6048">
    <property type="protein sequence ID" value="MBELARI_LOCUS6048"/>
    <property type="gene ID" value="MBELARI_LOCUS6048"/>
</dbReference>
<evidence type="ECO:0000313" key="6">
    <source>
        <dbReference type="Proteomes" id="UP000887575"/>
    </source>
</evidence>
<dbReference type="CDD" id="cd10230">
    <property type="entry name" value="ASKHA_NBD_HSP70_HYOU1"/>
    <property type="match status" value="1"/>
</dbReference>
<evidence type="ECO:0000256" key="3">
    <source>
        <dbReference type="ARBA" id="ARBA00022840"/>
    </source>
</evidence>
<dbReference type="GO" id="GO:0140662">
    <property type="term" value="F:ATP-dependent protein folding chaperone"/>
    <property type="evidence" value="ECO:0007669"/>
    <property type="project" value="InterPro"/>
</dbReference>
<dbReference type="PANTHER" id="PTHR45639">
    <property type="entry name" value="HSC70CB, ISOFORM G-RELATED"/>
    <property type="match status" value="1"/>
</dbReference>
<dbReference type="Gene3D" id="3.30.2280.10">
    <property type="entry name" value="Hypothetical protein (hspc210)"/>
    <property type="match status" value="1"/>
</dbReference>
<name>A0AAF3FGN8_9BILA</name>
<dbReference type="InterPro" id="IPR013126">
    <property type="entry name" value="Hsp_70_fam"/>
</dbReference>
<keyword evidence="6" id="KW-1185">Reference proteome</keyword>
<organism evidence="6 7">
    <name type="scientific">Mesorhabditis belari</name>
    <dbReference type="NCBI Taxonomy" id="2138241"/>
    <lineage>
        <taxon>Eukaryota</taxon>
        <taxon>Metazoa</taxon>
        <taxon>Ecdysozoa</taxon>
        <taxon>Nematoda</taxon>
        <taxon>Chromadorea</taxon>
        <taxon>Rhabditida</taxon>
        <taxon>Rhabditina</taxon>
        <taxon>Rhabditomorpha</taxon>
        <taxon>Rhabditoidea</taxon>
        <taxon>Rhabditidae</taxon>
        <taxon>Mesorhabditinae</taxon>
        <taxon>Mesorhabditis</taxon>
    </lineage>
</organism>
<feature type="region of interest" description="Disordered" evidence="4">
    <location>
        <begin position="965"/>
        <end position="1017"/>
    </location>
</feature>
<dbReference type="InterPro" id="IPR007967">
    <property type="entry name" value="GSKIP_dom"/>
</dbReference>
<dbReference type="PRINTS" id="PR00301">
    <property type="entry name" value="HEATSHOCK70"/>
</dbReference>
<dbReference type="GO" id="GO:0030968">
    <property type="term" value="P:endoplasmic reticulum unfolded protein response"/>
    <property type="evidence" value="ECO:0007669"/>
    <property type="project" value="TreeGrafter"/>
</dbReference>
<keyword evidence="3" id="KW-0067">ATP-binding</keyword>
<dbReference type="SUPFAM" id="SSF100934">
    <property type="entry name" value="Heat shock protein 70kD (HSP70), C-terminal subdomain"/>
    <property type="match status" value="1"/>
</dbReference>
<dbReference type="Gene3D" id="2.60.34.10">
    <property type="entry name" value="Substrate Binding Domain Of DNAk, Chain A, domain 1"/>
    <property type="match status" value="1"/>
</dbReference>
<comment type="similarity">
    <text evidence="1">Belongs to the heat shock protein 70 family.</text>
</comment>
<dbReference type="GO" id="GO:0005524">
    <property type="term" value="F:ATP binding"/>
    <property type="evidence" value="ECO:0007669"/>
    <property type="project" value="UniProtKB-KW"/>
</dbReference>
<dbReference type="InterPro" id="IPR029047">
    <property type="entry name" value="HSP70_peptide-bd_sf"/>
</dbReference>